<gene>
    <name evidence="2" type="ORF">GMARGA_LOCUS28297</name>
</gene>
<dbReference type="Proteomes" id="UP000789901">
    <property type="component" value="Unassembled WGS sequence"/>
</dbReference>
<feature type="region of interest" description="Disordered" evidence="1">
    <location>
        <begin position="171"/>
        <end position="201"/>
    </location>
</feature>
<reference evidence="2 3" key="1">
    <citation type="submission" date="2021-06" db="EMBL/GenBank/DDBJ databases">
        <authorList>
            <person name="Kallberg Y."/>
            <person name="Tangrot J."/>
            <person name="Rosling A."/>
        </authorList>
    </citation>
    <scope>NUCLEOTIDE SEQUENCE [LARGE SCALE GENOMIC DNA]</scope>
    <source>
        <strain evidence="2 3">120-4 pot B 10/14</strain>
    </source>
</reference>
<feature type="compositionally biased region" description="Basic and acidic residues" evidence="1">
    <location>
        <begin position="171"/>
        <end position="185"/>
    </location>
</feature>
<comment type="caution">
    <text evidence="2">The sequence shown here is derived from an EMBL/GenBank/DDBJ whole genome shotgun (WGS) entry which is preliminary data.</text>
</comment>
<keyword evidence="3" id="KW-1185">Reference proteome</keyword>
<sequence>MPSHTSVVAIIVMKENFRSLTQGIAKYQPAKNDFKIVRWKYFYPFNQVYTEFLVGDIVMFVDKFVVENLEQYINVSYACIIAIGDPNQEFTANEIPISVPHCMFHLLIPKSSKQSTKSSTVPNESTTTTSDSLTLLNTNPNMVQNQKGNKKLADLALNCLKPDVVNDIQEKDNHIEDASEKKDLEDLINQDIEGNNNKLGK</sequence>
<evidence type="ECO:0000256" key="1">
    <source>
        <dbReference type="SAM" id="MobiDB-lite"/>
    </source>
</evidence>
<evidence type="ECO:0000313" key="2">
    <source>
        <dbReference type="EMBL" id="CAG8823276.1"/>
    </source>
</evidence>
<name>A0ABN7W9J0_GIGMA</name>
<accession>A0ABN7W9J0</accession>
<evidence type="ECO:0000313" key="3">
    <source>
        <dbReference type="Proteomes" id="UP000789901"/>
    </source>
</evidence>
<dbReference type="EMBL" id="CAJVQB010035962">
    <property type="protein sequence ID" value="CAG8823276.1"/>
    <property type="molecule type" value="Genomic_DNA"/>
</dbReference>
<protein>
    <submittedName>
        <fullName evidence="2">32913_t:CDS:1</fullName>
    </submittedName>
</protein>
<feature type="compositionally biased region" description="Polar residues" evidence="1">
    <location>
        <begin position="192"/>
        <end position="201"/>
    </location>
</feature>
<proteinExistence type="predicted"/>
<feature type="region of interest" description="Disordered" evidence="1">
    <location>
        <begin position="114"/>
        <end position="137"/>
    </location>
</feature>
<organism evidence="2 3">
    <name type="scientific">Gigaspora margarita</name>
    <dbReference type="NCBI Taxonomy" id="4874"/>
    <lineage>
        <taxon>Eukaryota</taxon>
        <taxon>Fungi</taxon>
        <taxon>Fungi incertae sedis</taxon>
        <taxon>Mucoromycota</taxon>
        <taxon>Glomeromycotina</taxon>
        <taxon>Glomeromycetes</taxon>
        <taxon>Diversisporales</taxon>
        <taxon>Gigasporaceae</taxon>
        <taxon>Gigaspora</taxon>
    </lineage>
</organism>